<evidence type="ECO:0000256" key="4">
    <source>
        <dbReference type="ARBA" id="ARBA00022490"/>
    </source>
</evidence>
<comment type="catalytic activity">
    <reaction evidence="14">
        <text>L-methionyl-[protein] + [thioredoxin]-disulfide + H2O = L-methionyl-(R)-S-oxide-[protein] + [thioredoxin]-dithiol</text>
        <dbReference type="Rhea" id="RHEA:24164"/>
        <dbReference type="Rhea" id="RHEA-COMP:10698"/>
        <dbReference type="Rhea" id="RHEA-COMP:10700"/>
        <dbReference type="Rhea" id="RHEA-COMP:12313"/>
        <dbReference type="Rhea" id="RHEA-COMP:12314"/>
        <dbReference type="ChEBI" id="CHEBI:15377"/>
        <dbReference type="ChEBI" id="CHEBI:16044"/>
        <dbReference type="ChEBI" id="CHEBI:29950"/>
        <dbReference type="ChEBI" id="CHEBI:45764"/>
        <dbReference type="ChEBI" id="CHEBI:50058"/>
        <dbReference type="EC" id="1.8.4.12"/>
    </reaction>
</comment>
<keyword evidence="6" id="KW-0479">Metal-binding</keyword>
<protein>
    <recommendedName>
        <fullName evidence="16">MsrB domain-containing protein</fullName>
    </recommendedName>
</protein>
<keyword evidence="5" id="KW-0399">Innate immunity</keyword>
<evidence type="ECO:0000256" key="11">
    <source>
        <dbReference type="ARBA" id="ARBA00023212"/>
    </source>
</evidence>
<accession>A0A8S1S331</accession>
<dbReference type="GO" id="GO:0033743">
    <property type="term" value="F:peptide-methionine (R)-S-oxide reductase activity"/>
    <property type="evidence" value="ECO:0007669"/>
    <property type="project" value="UniProtKB-EC"/>
</dbReference>
<name>A0A8S1S331_PAROT</name>
<comment type="function">
    <text evidence="13">Methionine-sulfoxide reductase that specifically reduces methionine (R)-sulfoxide back to methionine. While in many cases, methionine oxidation is the result of random oxidation following oxidative stress, methionine oxidation is also a post-translational modification that takes place on specific residue. Acts as a regulator of actin assembly by reducing methionine (R)-sulfoxide mediated by MICALs (MICAL1, MICAL2 or MICAL3) on actin, thereby promoting filament repolymerization. Plays a role in innate immunity by reducing oxidized actin, leading to actin repolymerization in macrophages.</text>
</comment>
<dbReference type="EMBL" id="CAJJDP010000004">
    <property type="protein sequence ID" value="CAD8133983.1"/>
    <property type="molecule type" value="Genomic_DNA"/>
</dbReference>
<evidence type="ECO:0000313" key="17">
    <source>
        <dbReference type="EMBL" id="CAD8133983.1"/>
    </source>
</evidence>
<dbReference type="AlphaFoldDB" id="A0A8S1S331"/>
<reference evidence="17" key="1">
    <citation type="submission" date="2021-01" db="EMBL/GenBank/DDBJ databases">
        <authorList>
            <consortium name="Genoscope - CEA"/>
            <person name="William W."/>
        </authorList>
    </citation>
    <scope>NUCLEOTIDE SEQUENCE</scope>
</reference>
<dbReference type="GO" id="GO:0045087">
    <property type="term" value="P:innate immune response"/>
    <property type="evidence" value="ECO:0007669"/>
    <property type="project" value="UniProtKB-KW"/>
</dbReference>
<comment type="subcellular location">
    <subcellularLocation>
        <location evidence="3">Cytoplasm</location>
        <location evidence="3">Cytoskeleton</location>
    </subcellularLocation>
    <subcellularLocation>
        <location evidence="2">Nucleus</location>
    </subcellularLocation>
</comment>
<dbReference type="GO" id="GO:0006979">
    <property type="term" value="P:response to oxidative stress"/>
    <property type="evidence" value="ECO:0007669"/>
    <property type="project" value="InterPro"/>
</dbReference>
<dbReference type="PANTHER" id="PTHR10173">
    <property type="entry name" value="METHIONINE SULFOXIDE REDUCTASE"/>
    <property type="match status" value="1"/>
</dbReference>
<evidence type="ECO:0000256" key="5">
    <source>
        <dbReference type="ARBA" id="ARBA00022588"/>
    </source>
</evidence>
<evidence type="ECO:0000256" key="1">
    <source>
        <dbReference type="ARBA" id="ARBA00001947"/>
    </source>
</evidence>
<evidence type="ECO:0000256" key="15">
    <source>
        <dbReference type="ARBA" id="ARBA00049261"/>
    </source>
</evidence>
<dbReference type="GO" id="GO:0005856">
    <property type="term" value="C:cytoskeleton"/>
    <property type="evidence" value="ECO:0007669"/>
    <property type="project" value="UniProtKB-SubCell"/>
</dbReference>
<evidence type="ECO:0000256" key="12">
    <source>
        <dbReference type="ARBA" id="ARBA00023242"/>
    </source>
</evidence>
<evidence type="ECO:0000256" key="7">
    <source>
        <dbReference type="ARBA" id="ARBA00022833"/>
    </source>
</evidence>
<keyword evidence="9" id="KW-0712">Selenocysteine</keyword>
<dbReference type="PANTHER" id="PTHR10173:SF52">
    <property type="entry name" value="METHIONINE-R-SULFOXIDE REDUCTASE B1"/>
    <property type="match status" value="1"/>
</dbReference>
<organism evidence="17 18">
    <name type="scientific">Paramecium octaurelia</name>
    <dbReference type="NCBI Taxonomy" id="43137"/>
    <lineage>
        <taxon>Eukaryota</taxon>
        <taxon>Sar</taxon>
        <taxon>Alveolata</taxon>
        <taxon>Ciliophora</taxon>
        <taxon>Intramacronucleata</taxon>
        <taxon>Oligohymenophorea</taxon>
        <taxon>Peniculida</taxon>
        <taxon>Parameciidae</taxon>
        <taxon>Paramecium</taxon>
    </lineage>
</organism>
<proteinExistence type="predicted"/>
<keyword evidence="18" id="KW-1185">Reference proteome</keyword>
<keyword evidence="12" id="KW-0539">Nucleus</keyword>
<dbReference type="Pfam" id="PF01641">
    <property type="entry name" value="SelR"/>
    <property type="match status" value="1"/>
</dbReference>
<sequence>MKIKFSFNKILEAISKNLIKPQKNIEIRLDRLSMDPHHYWIAVAKGMERPFTGEFWNHEQQGVYQCFHCKITLFQSEAKYQAQTGYASFFQHHKNSVKIIETKEKFRYSALKCMNCQSYIGQISKDGPPPTFLRYSINSGALKFYQPKSIKQLQQQSQQ</sequence>
<keyword evidence="8" id="KW-0391">Immunity</keyword>
<evidence type="ECO:0000256" key="3">
    <source>
        <dbReference type="ARBA" id="ARBA00004245"/>
    </source>
</evidence>
<evidence type="ECO:0000313" key="18">
    <source>
        <dbReference type="Proteomes" id="UP000683925"/>
    </source>
</evidence>
<evidence type="ECO:0000256" key="8">
    <source>
        <dbReference type="ARBA" id="ARBA00022859"/>
    </source>
</evidence>
<dbReference type="GO" id="GO:0030091">
    <property type="term" value="P:protein repair"/>
    <property type="evidence" value="ECO:0007669"/>
    <property type="project" value="InterPro"/>
</dbReference>
<dbReference type="GO" id="GO:0005737">
    <property type="term" value="C:cytoplasm"/>
    <property type="evidence" value="ECO:0007669"/>
    <property type="project" value="UniProtKB-ARBA"/>
</dbReference>
<comment type="catalytic activity">
    <reaction evidence="15">
        <text>[thioredoxin]-disulfide + L-methionine + H2O = L-methionine (R)-S-oxide + [thioredoxin]-dithiol</text>
        <dbReference type="Rhea" id="RHEA:21260"/>
        <dbReference type="Rhea" id="RHEA-COMP:10698"/>
        <dbReference type="Rhea" id="RHEA-COMP:10700"/>
        <dbReference type="ChEBI" id="CHEBI:15377"/>
        <dbReference type="ChEBI" id="CHEBI:29950"/>
        <dbReference type="ChEBI" id="CHEBI:50058"/>
        <dbReference type="ChEBI" id="CHEBI:57844"/>
        <dbReference type="ChEBI" id="CHEBI:58773"/>
        <dbReference type="EC" id="1.8.4.14"/>
    </reaction>
</comment>
<comment type="caution">
    <text evidence="17">The sequence shown here is derived from an EMBL/GenBank/DDBJ whole genome shotgun (WGS) entry which is preliminary data.</text>
</comment>
<comment type="cofactor">
    <cofactor evidence="1">
        <name>Zn(2+)</name>
        <dbReference type="ChEBI" id="CHEBI:29105"/>
    </cofactor>
</comment>
<dbReference type="OrthoDB" id="44061at2759"/>
<dbReference type="GO" id="GO:0046872">
    <property type="term" value="F:metal ion binding"/>
    <property type="evidence" value="ECO:0007669"/>
    <property type="project" value="UniProtKB-KW"/>
</dbReference>
<evidence type="ECO:0000256" key="9">
    <source>
        <dbReference type="ARBA" id="ARBA00022933"/>
    </source>
</evidence>
<feature type="domain" description="MsrB" evidence="16">
    <location>
        <begin position="27"/>
        <end position="147"/>
    </location>
</feature>
<evidence type="ECO:0000256" key="6">
    <source>
        <dbReference type="ARBA" id="ARBA00022723"/>
    </source>
</evidence>
<dbReference type="GO" id="GO:0005634">
    <property type="term" value="C:nucleus"/>
    <property type="evidence" value="ECO:0007669"/>
    <property type="project" value="UniProtKB-SubCell"/>
</dbReference>
<evidence type="ECO:0000256" key="14">
    <source>
        <dbReference type="ARBA" id="ARBA00048488"/>
    </source>
</evidence>
<evidence type="ECO:0000259" key="16">
    <source>
        <dbReference type="PROSITE" id="PS51790"/>
    </source>
</evidence>
<dbReference type="GO" id="GO:0033745">
    <property type="term" value="F:L-methionine-(R)-S-oxide reductase activity"/>
    <property type="evidence" value="ECO:0007669"/>
    <property type="project" value="UniProtKB-EC"/>
</dbReference>
<dbReference type="OMA" id="CKITLFQ"/>
<keyword evidence="4" id="KW-0963">Cytoplasm</keyword>
<keyword evidence="7" id="KW-0862">Zinc</keyword>
<gene>
    <name evidence="17" type="ORF">POCTA_138.1.T0050199</name>
</gene>
<evidence type="ECO:0000256" key="10">
    <source>
        <dbReference type="ARBA" id="ARBA00023002"/>
    </source>
</evidence>
<dbReference type="FunFam" id="2.170.150.20:FF:000008">
    <property type="entry name" value="methionine-R-sulfoxide reductase B1"/>
    <property type="match status" value="1"/>
</dbReference>
<dbReference type="InterPro" id="IPR002579">
    <property type="entry name" value="Met_Sox_Rdtase_MsrB_dom"/>
</dbReference>
<dbReference type="PROSITE" id="PS51790">
    <property type="entry name" value="MSRB"/>
    <property type="match status" value="1"/>
</dbReference>
<keyword evidence="11" id="KW-0206">Cytoskeleton</keyword>
<keyword evidence="10" id="KW-0560">Oxidoreductase</keyword>
<dbReference type="InterPro" id="IPR028427">
    <property type="entry name" value="Met_Sox_Rdtase_MsrB"/>
</dbReference>
<evidence type="ECO:0000256" key="13">
    <source>
        <dbReference type="ARBA" id="ARBA00046083"/>
    </source>
</evidence>
<dbReference type="Proteomes" id="UP000683925">
    <property type="component" value="Unassembled WGS sequence"/>
</dbReference>
<evidence type="ECO:0000256" key="2">
    <source>
        <dbReference type="ARBA" id="ARBA00004123"/>
    </source>
</evidence>